<organism evidence="2 3">
    <name type="scientific">Nephila pilipes</name>
    <name type="common">Giant wood spider</name>
    <name type="synonym">Nephila maculata</name>
    <dbReference type="NCBI Taxonomy" id="299642"/>
    <lineage>
        <taxon>Eukaryota</taxon>
        <taxon>Metazoa</taxon>
        <taxon>Ecdysozoa</taxon>
        <taxon>Arthropoda</taxon>
        <taxon>Chelicerata</taxon>
        <taxon>Arachnida</taxon>
        <taxon>Araneae</taxon>
        <taxon>Araneomorphae</taxon>
        <taxon>Entelegynae</taxon>
        <taxon>Araneoidea</taxon>
        <taxon>Nephilidae</taxon>
        <taxon>Nephila</taxon>
    </lineage>
</organism>
<feature type="compositionally biased region" description="Polar residues" evidence="1">
    <location>
        <begin position="20"/>
        <end position="33"/>
    </location>
</feature>
<evidence type="ECO:0000313" key="2">
    <source>
        <dbReference type="EMBL" id="GFS69969.1"/>
    </source>
</evidence>
<reference evidence="2" key="1">
    <citation type="submission" date="2020-08" db="EMBL/GenBank/DDBJ databases">
        <title>Multicomponent nature underlies the extraordinary mechanical properties of spider dragline silk.</title>
        <authorList>
            <person name="Kono N."/>
            <person name="Nakamura H."/>
            <person name="Mori M."/>
            <person name="Yoshida Y."/>
            <person name="Ohtoshi R."/>
            <person name="Malay A.D."/>
            <person name="Moran D.A.P."/>
            <person name="Tomita M."/>
            <person name="Numata K."/>
            <person name="Arakawa K."/>
        </authorList>
    </citation>
    <scope>NUCLEOTIDE SEQUENCE</scope>
</reference>
<gene>
    <name evidence="2" type="ORF">NPIL_387381</name>
</gene>
<evidence type="ECO:0000256" key="1">
    <source>
        <dbReference type="SAM" id="MobiDB-lite"/>
    </source>
</evidence>
<keyword evidence="3" id="KW-1185">Reference proteome</keyword>
<proteinExistence type="predicted"/>
<feature type="compositionally biased region" description="Basic and acidic residues" evidence="1">
    <location>
        <begin position="59"/>
        <end position="70"/>
    </location>
</feature>
<protein>
    <submittedName>
        <fullName evidence="2">Uncharacterized protein</fullName>
    </submittedName>
</protein>
<evidence type="ECO:0000313" key="3">
    <source>
        <dbReference type="Proteomes" id="UP000887013"/>
    </source>
</evidence>
<name>A0A8X6MNQ5_NEPPI</name>
<dbReference type="Proteomes" id="UP000887013">
    <property type="component" value="Unassembled WGS sequence"/>
</dbReference>
<sequence length="154" mass="17279">MQSRRKKSTPIKNVTSKKQKISDNTATECSNKFDSLHIDEIPEQIEVDDDEDVTPPPPKKSETRTARSDLHTTPTTYAEAAKSSPVITIQENNPFPIPASNTNINDIFKQLKDPECLEMFGILKKFIAISKSGKSTSERFTEIMALLQIDQLNV</sequence>
<feature type="region of interest" description="Disordered" evidence="1">
    <location>
        <begin position="1"/>
        <end position="85"/>
    </location>
</feature>
<dbReference type="AlphaFoldDB" id="A0A8X6MNQ5"/>
<accession>A0A8X6MNQ5</accession>
<dbReference type="EMBL" id="BMAW01095365">
    <property type="protein sequence ID" value="GFS69969.1"/>
    <property type="molecule type" value="Genomic_DNA"/>
</dbReference>
<comment type="caution">
    <text evidence="2">The sequence shown here is derived from an EMBL/GenBank/DDBJ whole genome shotgun (WGS) entry which is preliminary data.</text>
</comment>
<feature type="compositionally biased region" description="Acidic residues" evidence="1">
    <location>
        <begin position="41"/>
        <end position="53"/>
    </location>
</feature>
<feature type="compositionally biased region" description="Basic residues" evidence="1">
    <location>
        <begin position="1"/>
        <end position="19"/>
    </location>
</feature>